<feature type="non-terminal residue" evidence="2">
    <location>
        <position position="73"/>
    </location>
</feature>
<proteinExistence type="predicted"/>
<reference evidence="2" key="2">
    <citation type="submission" date="2016-06" db="EMBL/GenBank/DDBJ databases">
        <title>The genome of a short-lived fish provides insights into sex chromosome evolution and the genetic control of aging.</title>
        <authorList>
            <person name="Reichwald K."/>
            <person name="Felder M."/>
            <person name="Petzold A."/>
            <person name="Koch P."/>
            <person name="Groth M."/>
            <person name="Platzer M."/>
        </authorList>
    </citation>
    <scope>NUCLEOTIDE SEQUENCE</scope>
    <source>
        <tissue evidence="2">Brain</tissue>
    </source>
</reference>
<sequence length="73" mass="8248">MQSEPDRKMKPFQATTCLLMLLQAFHLASLQTTTDSPGRTIDKSWYRKPIIQAPDDTLFPPMNESDFGTDASD</sequence>
<organism evidence="2">
    <name type="scientific">Nothobranchius korthausae</name>
    <dbReference type="NCBI Taxonomy" id="1143690"/>
    <lineage>
        <taxon>Eukaryota</taxon>
        <taxon>Metazoa</taxon>
        <taxon>Chordata</taxon>
        <taxon>Craniata</taxon>
        <taxon>Vertebrata</taxon>
        <taxon>Euteleostomi</taxon>
        <taxon>Actinopterygii</taxon>
        <taxon>Neopterygii</taxon>
        <taxon>Teleostei</taxon>
        <taxon>Neoteleostei</taxon>
        <taxon>Acanthomorphata</taxon>
        <taxon>Ovalentaria</taxon>
        <taxon>Atherinomorphae</taxon>
        <taxon>Cyprinodontiformes</taxon>
        <taxon>Nothobranchiidae</taxon>
        <taxon>Nothobranchius</taxon>
    </lineage>
</organism>
<name>A0A1A8EX83_9TELE</name>
<dbReference type="EMBL" id="HAEB01004621">
    <property type="protein sequence ID" value="SBQ51148.1"/>
    <property type="molecule type" value="Transcribed_RNA"/>
</dbReference>
<gene>
    <name evidence="2" type="primary">MUC12</name>
</gene>
<dbReference type="AlphaFoldDB" id="A0A1A8EX83"/>
<reference evidence="2" key="1">
    <citation type="submission" date="2016-05" db="EMBL/GenBank/DDBJ databases">
        <authorList>
            <person name="Lavstsen T."/>
            <person name="Jespersen J.S."/>
        </authorList>
    </citation>
    <scope>NUCLEOTIDE SEQUENCE</scope>
    <source>
        <tissue evidence="2">Brain</tissue>
    </source>
</reference>
<feature type="chain" id="PRO_5008369441" evidence="1">
    <location>
        <begin position="31"/>
        <end position="73"/>
    </location>
</feature>
<feature type="signal peptide" evidence="1">
    <location>
        <begin position="1"/>
        <end position="30"/>
    </location>
</feature>
<evidence type="ECO:0000313" key="2">
    <source>
        <dbReference type="EMBL" id="SBQ51148.1"/>
    </source>
</evidence>
<accession>A0A1A8EX83</accession>
<evidence type="ECO:0000256" key="1">
    <source>
        <dbReference type="SAM" id="SignalP"/>
    </source>
</evidence>
<protein>
    <submittedName>
        <fullName evidence="2">Mucin 12, cell surface associated</fullName>
    </submittedName>
</protein>
<keyword evidence="1" id="KW-0732">Signal</keyword>